<organism evidence="2 3">
    <name type="scientific">Patella caerulea</name>
    <name type="common">Rayed Mediterranean limpet</name>
    <dbReference type="NCBI Taxonomy" id="87958"/>
    <lineage>
        <taxon>Eukaryota</taxon>
        <taxon>Metazoa</taxon>
        <taxon>Spiralia</taxon>
        <taxon>Lophotrochozoa</taxon>
        <taxon>Mollusca</taxon>
        <taxon>Gastropoda</taxon>
        <taxon>Patellogastropoda</taxon>
        <taxon>Patelloidea</taxon>
        <taxon>Patellidae</taxon>
        <taxon>Patella</taxon>
    </lineage>
</organism>
<dbReference type="EMBL" id="JAZGQO010000006">
    <property type="protein sequence ID" value="KAK6186396.1"/>
    <property type="molecule type" value="Genomic_DNA"/>
</dbReference>
<accession>A0AAN8JZQ1</accession>
<proteinExistence type="predicted"/>
<protein>
    <submittedName>
        <fullName evidence="2">Uncharacterized protein</fullName>
    </submittedName>
</protein>
<feature type="compositionally biased region" description="Low complexity" evidence="1">
    <location>
        <begin position="10"/>
        <end position="20"/>
    </location>
</feature>
<keyword evidence="3" id="KW-1185">Reference proteome</keyword>
<sequence length="138" mass="16204">MYDKNFNQWTSPSQPQQTQPMVQRYDYKVEEEFEQRSPYYIQVAQGSHIGTSDNHYDCQQPPPQYFEAIMAVAQATTQDNPASSYRPFVSKRPQYSSCRFYGGYHQQMNHFRETKIVPTISIKQGKMNFRLPVESTTL</sequence>
<feature type="region of interest" description="Disordered" evidence="1">
    <location>
        <begin position="1"/>
        <end position="21"/>
    </location>
</feature>
<evidence type="ECO:0000313" key="3">
    <source>
        <dbReference type="Proteomes" id="UP001347796"/>
    </source>
</evidence>
<evidence type="ECO:0000313" key="2">
    <source>
        <dbReference type="EMBL" id="KAK6186396.1"/>
    </source>
</evidence>
<name>A0AAN8JZQ1_PATCE</name>
<gene>
    <name evidence="2" type="ORF">SNE40_008438</name>
</gene>
<evidence type="ECO:0000256" key="1">
    <source>
        <dbReference type="SAM" id="MobiDB-lite"/>
    </source>
</evidence>
<dbReference type="Proteomes" id="UP001347796">
    <property type="component" value="Unassembled WGS sequence"/>
</dbReference>
<dbReference type="AlphaFoldDB" id="A0AAN8JZQ1"/>
<reference evidence="2 3" key="1">
    <citation type="submission" date="2024-01" db="EMBL/GenBank/DDBJ databases">
        <title>The genome of the rayed Mediterranean limpet Patella caerulea (Linnaeus, 1758).</title>
        <authorList>
            <person name="Anh-Thu Weber A."/>
            <person name="Halstead-Nussloch G."/>
        </authorList>
    </citation>
    <scope>NUCLEOTIDE SEQUENCE [LARGE SCALE GENOMIC DNA]</scope>
    <source>
        <strain evidence="2">AATW-2023a</strain>
        <tissue evidence="2">Whole specimen</tissue>
    </source>
</reference>
<comment type="caution">
    <text evidence="2">The sequence shown here is derived from an EMBL/GenBank/DDBJ whole genome shotgun (WGS) entry which is preliminary data.</text>
</comment>